<dbReference type="PANTHER" id="PTHR43022">
    <property type="entry name" value="PROTEIN SMF"/>
    <property type="match status" value="1"/>
</dbReference>
<organism evidence="3 4">
    <name type="scientific">Alicyclobacillus fodiniaquatilis</name>
    <dbReference type="NCBI Taxonomy" id="1661150"/>
    <lineage>
        <taxon>Bacteria</taxon>
        <taxon>Bacillati</taxon>
        <taxon>Bacillota</taxon>
        <taxon>Bacilli</taxon>
        <taxon>Bacillales</taxon>
        <taxon>Alicyclobacillaceae</taxon>
        <taxon>Alicyclobacillus</taxon>
    </lineage>
</organism>
<comment type="similarity">
    <text evidence="1">Belongs to the DprA/Smf family.</text>
</comment>
<dbReference type="InterPro" id="IPR036388">
    <property type="entry name" value="WH-like_DNA-bd_sf"/>
</dbReference>
<dbReference type="Pfam" id="PF02481">
    <property type="entry name" value="DNA_processg_A"/>
    <property type="match status" value="1"/>
</dbReference>
<name>A0ABW4JEL4_9BACL</name>
<reference evidence="4" key="1">
    <citation type="journal article" date="2019" name="Int. J. Syst. Evol. Microbiol.">
        <title>The Global Catalogue of Microorganisms (GCM) 10K type strain sequencing project: providing services to taxonomists for standard genome sequencing and annotation.</title>
        <authorList>
            <consortium name="The Broad Institute Genomics Platform"/>
            <consortium name="The Broad Institute Genome Sequencing Center for Infectious Disease"/>
            <person name="Wu L."/>
            <person name="Ma J."/>
        </authorList>
    </citation>
    <scope>NUCLEOTIDE SEQUENCE [LARGE SCALE GENOMIC DNA]</scope>
    <source>
        <strain evidence="4">CGMCC 1.12286</strain>
    </source>
</reference>
<keyword evidence="4" id="KW-1185">Reference proteome</keyword>
<gene>
    <name evidence="3" type="primary">dprA</name>
    <name evidence="3" type="ORF">ACFSB2_08385</name>
</gene>
<dbReference type="InterPro" id="IPR003488">
    <property type="entry name" value="DprA"/>
</dbReference>
<dbReference type="InterPro" id="IPR057666">
    <property type="entry name" value="DrpA_SLOG"/>
</dbReference>
<dbReference type="NCBIfam" id="TIGR00732">
    <property type="entry name" value="dprA"/>
    <property type="match status" value="1"/>
</dbReference>
<dbReference type="SUPFAM" id="SSF102405">
    <property type="entry name" value="MCP/YpsA-like"/>
    <property type="match status" value="1"/>
</dbReference>
<accession>A0ABW4JEL4</accession>
<dbReference type="PANTHER" id="PTHR43022:SF1">
    <property type="entry name" value="PROTEIN SMF"/>
    <property type="match status" value="1"/>
</dbReference>
<dbReference type="RefSeq" id="WP_377942571.1">
    <property type="nucleotide sequence ID" value="NZ_JBHUCX010000020.1"/>
</dbReference>
<evidence type="ECO:0000313" key="3">
    <source>
        <dbReference type="EMBL" id="MFD1674717.1"/>
    </source>
</evidence>
<sequence length="369" mass="40110">MDERTLRIFWALCPGLEAATLRTFFSAFGTMKHFHAADETAWRQAVRVRPTTVENMRRWREQVEQKAPYLEAALNKSGIACLVLGDEHYPVPLLDLASPPIVLFARGDTSLLHDSYIVSMVGTRRASSYGLEAARWISTSLSQAGMAICSGMALGIDQQVHQAALAADGRCIAILGCGVDVCYPPSNRRLYTHLLTKGLVVSEYQPRSLAAKHRFPERNRLIAGLALATVVIQAGEKSGAIITAESALNLGRDVYVVPGPITSKSFRGSHLLLNDGAAPVVDPDMFARQLSNGPLVARTSAGPEIAEHLQTLVRYLSEEGPLRAGELAQIASMPPGHVYASLLELEIGGIVERHFDGCYQLKLALEKKS</sequence>
<dbReference type="Gene3D" id="1.10.10.10">
    <property type="entry name" value="Winged helix-like DNA-binding domain superfamily/Winged helix DNA-binding domain"/>
    <property type="match status" value="1"/>
</dbReference>
<dbReference type="InterPro" id="IPR036390">
    <property type="entry name" value="WH_DNA-bd_sf"/>
</dbReference>
<dbReference type="Proteomes" id="UP001597079">
    <property type="component" value="Unassembled WGS sequence"/>
</dbReference>
<evidence type="ECO:0000313" key="4">
    <source>
        <dbReference type="Proteomes" id="UP001597079"/>
    </source>
</evidence>
<evidence type="ECO:0000256" key="1">
    <source>
        <dbReference type="ARBA" id="ARBA00006525"/>
    </source>
</evidence>
<dbReference type="EMBL" id="JBHUCX010000020">
    <property type="protein sequence ID" value="MFD1674717.1"/>
    <property type="molecule type" value="Genomic_DNA"/>
</dbReference>
<dbReference type="SUPFAM" id="SSF46785">
    <property type="entry name" value="Winged helix' DNA-binding domain"/>
    <property type="match status" value="1"/>
</dbReference>
<evidence type="ECO:0000259" key="2">
    <source>
        <dbReference type="Pfam" id="PF02481"/>
    </source>
</evidence>
<proteinExistence type="inferred from homology"/>
<dbReference type="Gene3D" id="3.40.50.450">
    <property type="match status" value="1"/>
</dbReference>
<protein>
    <submittedName>
        <fullName evidence="3">DNA-processing protein DprA</fullName>
    </submittedName>
</protein>
<feature type="domain" description="Smf/DprA SLOG" evidence="2">
    <location>
        <begin position="82"/>
        <end position="288"/>
    </location>
</feature>
<comment type="caution">
    <text evidence="3">The sequence shown here is derived from an EMBL/GenBank/DDBJ whole genome shotgun (WGS) entry which is preliminary data.</text>
</comment>